<evidence type="ECO:0000313" key="3">
    <source>
        <dbReference type="Proteomes" id="UP000284403"/>
    </source>
</evidence>
<dbReference type="EMBL" id="MKKU01000352">
    <property type="protein sequence ID" value="RNF14748.1"/>
    <property type="molecule type" value="Genomic_DNA"/>
</dbReference>
<gene>
    <name evidence="2" type="ORF">Tco025E_05729</name>
</gene>
<protein>
    <submittedName>
        <fullName evidence="2">Uncharacterized protein</fullName>
    </submittedName>
</protein>
<feature type="region of interest" description="Disordered" evidence="1">
    <location>
        <begin position="99"/>
        <end position="122"/>
    </location>
</feature>
<accession>A0A3R7MGK8</accession>
<name>A0A3R7MGK8_9TRYP</name>
<feature type="region of interest" description="Disordered" evidence="1">
    <location>
        <begin position="1"/>
        <end position="30"/>
    </location>
</feature>
<dbReference type="OrthoDB" id="248652at2759"/>
<reference evidence="2 3" key="1">
    <citation type="journal article" date="2018" name="BMC Genomics">
        <title>Genomic comparison of Trypanosoma conorhini and Trypanosoma rangeli to Trypanosoma cruzi strains of high and low virulence.</title>
        <authorList>
            <person name="Bradwell K.R."/>
            <person name="Koparde V.N."/>
            <person name="Matveyev A.V."/>
            <person name="Serrano M.G."/>
            <person name="Alves J.M."/>
            <person name="Parikh H."/>
            <person name="Huang B."/>
            <person name="Lee V."/>
            <person name="Espinosa-Alvarez O."/>
            <person name="Ortiz P.A."/>
            <person name="Costa-Martins A.G."/>
            <person name="Teixeira M.M."/>
            <person name="Buck G.A."/>
        </authorList>
    </citation>
    <scope>NUCLEOTIDE SEQUENCE [LARGE SCALE GENOMIC DNA]</scope>
    <source>
        <strain evidence="2 3">025E</strain>
    </source>
</reference>
<keyword evidence="3" id="KW-1185">Reference proteome</keyword>
<dbReference type="GeneID" id="40319340"/>
<organism evidence="2 3">
    <name type="scientific">Trypanosoma conorhini</name>
    <dbReference type="NCBI Taxonomy" id="83891"/>
    <lineage>
        <taxon>Eukaryota</taxon>
        <taxon>Discoba</taxon>
        <taxon>Euglenozoa</taxon>
        <taxon>Kinetoplastea</taxon>
        <taxon>Metakinetoplastina</taxon>
        <taxon>Trypanosomatida</taxon>
        <taxon>Trypanosomatidae</taxon>
        <taxon>Trypanosoma</taxon>
    </lineage>
</organism>
<sequence length="548" mass="60190">MGFCDAARRTSPKRRDTLAEMGARRKSEPAHVCTASPFTSVYAGSTSGTGEFGASLDGEGGASTTTACVTQRFPPTSSEVEGVYRQNTEQCRLPPTATQVDMPQTTRRGHGGAAVVTKSLPPSQRPCAPPTVYAAVDISGPLFTAFLSYTDAVVRKTETKSLLPEEEEGERHSLLSGGSDFVKVRLLPSGNFPLSYTGGTPCQPKTAPVALSWFLQRHHELAATMLSMGFGFLLALEGHQFSWKKGVEVPLTALQLLASYAYTVTCRDEVKDFDALTASQHLLVMAACLLACWKYADVDASAVALLRILDETFFRHQHVLKVKDTIHVESVVLRVCGFRVEEPRWWAVALELLSESHGEEEELLRTMKDEQMEDHEDVQLWWPHLLAEKNEFHARYETKLEKLLLASERILLFVMDVAAGEDEDEGNVEQEGCAGGLRQRCQLRRLPLAWMESHPLFGAALAVASGAVELEWAASRVAPMGVVRHKLKSGENAGGVLEPWGGLPSCGAQDVIRDADEAAQQELYSMVGIVKELSDNCLEVETRNERWS</sequence>
<dbReference type="AlphaFoldDB" id="A0A3R7MGK8"/>
<proteinExistence type="predicted"/>
<dbReference type="RefSeq" id="XP_029227253.1">
    <property type="nucleotide sequence ID" value="XM_029372621.1"/>
</dbReference>
<feature type="compositionally biased region" description="Basic and acidic residues" evidence="1">
    <location>
        <begin position="13"/>
        <end position="29"/>
    </location>
</feature>
<dbReference type="Proteomes" id="UP000284403">
    <property type="component" value="Unassembled WGS sequence"/>
</dbReference>
<evidence type="ECO:0000256" key="1">
    <source>
        <dbReference type="SAM" id="MobiDB-lite"/>
    </source>
</evidence>
<comment type="caution">
    <text evidence="2">The sequence shown here is derived from an EMBL/GenBank/DDBJ whole genome shotgun (WGS) entry which is preliminary data.</text>
</comment>
<evidence type="ECO:0000313" key="2">
    <source>
        <dbReference type="EMBL" id="RNF14748.1"/>
    </source>
</evidence>